<dbReference type="PANTHER" id="PTHR24559:SF431">
    <property type="entry name" value="RNA-DIRECTED DNA POLYMERASE HOMOLOG"/>
    <property type="match status" value="1"/>
</dbReference>
<protein>
    <submittedName>
        <fullName evidence="2">Retrovirus-related Pol polyprotein from transposon 17.6</fullName>
    </submittedName>
</protein>
<name>A0A371I5P3_MUCPR</name>
<dbReference type="SUPFAM" id="SSF56672">
    <property type="entry name" value="DNA/RNA polymerases"/>
    <property type="match status" value="1"/>
</dbReference>
<comment type="caution">
    <text evidence="2">The sequence shown here is derived from an EMBL/GenBank/DDBJ whole genome shotgun (WGS) entry which is preliminary data.</text>
</comment>
<reference evidence="2" key="1">
    <citation type="submission" date="2018-05" db="EMBL/GenBank/DDBJ databases">
        <title>Draft genome of Mucuna pruriens seed.</title>
        <authorList>
            <person name="Nnadi N.E."/>
            <person name="Vos R."/>
            <person name="Hasami M.H."/>
            <person name="Devisetty U.K."/>
            <person name="Aguiy J.C."/>
        </authorList>
    </citation>
    <scope>NUCLEOTIDE SEQUENCE [LARGE SCALE GENOMIC DNA]</scope>
    <source>
        <strain evidence="2">JCA_2017</strain>
    </source>
</reference>
<evidence type="ECO:0000313" key="2">
    <source>
        <dbReference type="EMBL" id="RDY10343.1"/>
    </source>
</evidence>
<dbReference type="Gene3D" id="3.30.70.270">
    <property type="match status" value="2"/>
</dbReference>
<dbReference type="InterPro" id="IPR000477">
    <property type="entry name" value="RT_dom"/>
</dbReference>
<proteinExistence type="predicted"/>
<sequence length="169" mass="19656">MYPPDVDKTAFMSFGLKNTGVTYQRLMDKVFTNHISRNLEVYVDNMVIKSTSPIEHIKDLEENFAQVRKYDMRLNLDEYVFEVQGGKFLGFMLVHRGIEVNLDKALALLSRFLSRATKKAKPFFQLLKKPTSFHWNDDCEKAFKFKKFLSSPPPYVRFGVRTPPYNGAT</sequence>
<evidence type="ECO:0000313" key="3">
    <source>
        <dbReference type="Proteomes" id="UP000257109"/>
    </source>
</evidence>
<dbReference type="InterPro" id="IPR043128">
    <property type="entry name" value="Rev_trsase/Diguanyl_cyclase"/>
</dbReference>
<dbReference type="PANTHER" id="PTHR24559">
    <property type="entry name" value="TRANSPOSON TY3-I GAG-POL POLYPROTEIN"/>
    <property type="match status" value="1"/>
</dbReference>
<evidence type="ECO:0000259" key="1">
    <source>
        <dbReference type="Pfam" id="PF00078"/>
    </source>
</evidence>
<accession>A0A371I5P3</accession>
<dbReference type="Pfam" id="PF00078">
    <property type="entry name" value="RVT_1"/>
    <property type="match status" value="1"/>
</dbReference>
<keyword evidence="3" id="KW-1185">Reference proteome</keyword>
<dbReference type="AlphaFoldDB" id="A0A371I5P3"/>
<feature type="domain" description="Reverse transcriptase" evidence="1">
    <location>
        <begin position="10"/>
        <end position="92"/>
    </location>
</feature>
<gene>
    <name evidence="2" type="primary">pol</name>
    <name evidence="2" type="ORF">CR513_05152</name>
</gene>
<dbReference type="InterPro" id="IPR053134">
    <property type="entry name" value="RNA-dir_DNA_polymerase"/>
</dbReference>
<dbReference type="EMBL" id="QJKJ01000859">
    <property type="protein sequence ID" value="RDY10343.1"/>
    <property type="molecule type" value="Genomic_DNA"/>
</dbReference>
<dbReference type="Proteomes" id="UP000257109">
    <property type="component" value="Unassembled WGS sequence"/>
</dbReference>
<feature type="non-terminal residue" evidence="2">
    <location>
        <position position="1"/>
    </location>
</feature>
<dbReference type="OrthoDB" id="101614at2759"/>
<organism evidence="2 3">
    <name type="scientific">Mucuna pruriens</name>
    <name type="common">Velvet bean</name>
    <name type="synonym">Dolichos pruriens</name>
    <dbReference type="NCBI Taxonomy" id="157652"/>
    <lineage>
        <taxon>Eukaryota</taxon>
        <taxon>Viridiplantae</taxon>
        <taxon>Streptophyta</taxon>
        <taxon>Embryophyta</taxon>
        <taxon>Tracheophyta</taxon>
        <taxon>Spermatophyta</taxon>
        <taxon>Magnoliopsida</taxon>
        <taxon>eudicotyledons</taxon>
        <taxon>Gunneridae</taxon>
        <taxon>Pentapetalae</taxon>
        <taxon>rosids</taxon>
        <taxon>fabids</taxon>
        <taxon>Fabales</taxon>
        <taxon>Fabaceae</taxon>
        <taxon>Papilionoideae</taxon>
        <taxon>50 kb inversion clade</taxon>
        <taxon>NPAAA clade</taxon>
        <taxon>indigoferoid/millettioid clade</taxon>
        <taxon>Phaseoleae</taxon>
        <taxon>Mucuna</taxon>
    </lineage>
</organism>
<dbReference type="InterPro" id="IPR043502">
    <property type="entry name" value="DNA/RNA_pol_sf"/>
</dbReference>